<dbReference type="PROSITE" id="PS00455">
    <property type="entry name" value="AMP_BINDING"/>
    <property type="match status" value="1"/>
</dbReference>
<comment type="similarity">
    <text evidence="1">Belongs to the ATP-dependent AMP-binding enzyme family.</text>
</comment>
<dbReference type="eggNOG" id="COG0318">
    <property type="taxonomic scope" value="Bacteria"/>
</dbReference>
<dbReference type="SUPFAM" id="SSF56801">
    <property type="entry name" value="Acetyl-CoA synthetase-like"/>
    <property type="match status" value="1"/>
</dbReference>
<dbReference type="Pfam" id="PF00501">
    <property type="entry name" value="AMP-binding"/>
    <property type="match status" value="1"/>
</dbReference>
<dbReference type="STRING" id="637905.SVI_2126"/>
<keyword evidence="2 5" id="KW-0436">Ligase</keyword>
<accession>D4ZK98</accession>
<dbReference type="PANTHER" id="PTHR43201:SF5">
    <property type="entry name" value="MEDIUM-CHAIN ACYL-COA LIGASE ACSF2, MITOCHONDRIAL"/>
    <property type="match status" value="1"/>
</dbReference>
<dbReference type="PANTHER" id="PTHR43201">
    <property type="entry name" value="ACYL-COA SYNTHETASE"/>
    <property type="match status" value="1"/>
</dbReference>
<dbReference type="InterPro" id="IPR045851">
    <property type="entry name" value="AMP-bd_C_sf"/>
</dbReference>
<dbReference type="GO" id="GO:0006631">
    <property type="term" value="P:fatty acid metabolic process"/>
    <property type="evidence" value="ECO:0007669"/>
    <property type="project" value="TreeGrafter"/>
</dbReference>
<dbReference type="Pfam" id="PF13193">
    <property type="entry name" value="AMP-binding_C"/>
    <property type="match status" value="1"/>
</dbReference>
<dbReference type="InterPro" id="IPR042099">
    <property type="entry name" value="ANL_N_sf"/>
</dbReference>
<name>D4ZK98_SHEVD</name>
<dbReference type="FunFam" id="3.40.50.12780:FF:000003">
    <property type="entry name" value="Long-chain-fatty-acid--CoA ligase FadD"/>
    <property type="match status" value="1"/>
</dbReference>
<feature type="domain" description="AMP-dependent synthetase/ligase" evidence="3">
    <location>
        <begin position="48"/>
        <end position="438"/>
    </location>
</feature>
<reference evidence="6" key="1">
    <citation type="journal article" date="2010" name="Mol. Biosyst.">
        <title>Complete genome sequence and comparative analysis of Shewanella violacea, a psychrophilic and piezophilic bacterium from deep sea floor sediments.</title>
        <authorList>
            <person name="Aono E."/>
            <person name="Baba T."/>
            <person name="Ara T."/>
            <person name="Nishi T."/>
            <person name="Nakamichi T."/>
            <person name="Inamoto E."/>
            <person name="Toyonaga H."/>
            <person name="Hasegawa M."/>
            <person name="Takai Y."/>
            <person name="Okumura Y."/>
            <person name="Baba M."/>
            <person name="Tomita M."/>
            <person name="Kato C."/>
            <person name="Oshima T."/>
            <person name="Nakasone K."/>
            <person name="Mori H."/>
        </authorList>
    </citation>
    <scope>NUCLEOTIDE SEQUENCE [LARGE SCALE GENOMIC DNA]</scope>
    <source>
        <strain evidence="6">JCM 10179 / CIP 106290 / LMG 19151 / DSS12</strain>
    </source>
</reference>
<gene>
    <name evidence="5" type="ordered locus">SVI_2126</name>
</gene>
<dbReference type="EMBL" id="AP011177">
    <property type="protein sequence ID" value="BAJ02097.1"/>
    <property type="molecule type" value="Genomic_DNA"/>
</dbReference>
<keyword evidence="6" id="KW-1185">Reference proteome</keyword>
<dbReference type="InterPro" id="IPR020845">
    <property type="entry name" value="AMP-binding_CS"/>
</dbReference>
<dbReference type="AlphaFoldDB" id="D4ZK98"/>
<feature type="domain" description="AMP-binding enzyme C-terminal" evidence="4">
    <location>
        <begin position="489"/>
        <end position="564"/>
    </location>
</feature>
<dbReference type="Gene3D" id="3.30.300.30">
    <property type="match status" value="1"/>
</dbReference>
<dbReference type="FunFam" id="3.30.300.30:FF:000008">
    <property type="entry name" value="2,3-dihydroxybenzoate-AMP ligase"/>
    <property type="match status" value="1"/>
</dbReference>
<organism evidence="5 6">
    <name type="scientific">Shewanella violacea (strain JCM 10179 / CIP 106290 / LMG 19151 / DSS12)</name>
    <dbReference type="NCBI Taxonomy" id="637905"/>
    <lineage>
        <taxon>Bacteria</taxon>
        <taxon>Pseudomonadati</taxon>
        <taxon>Pseudomonadota</taxon>
        <taxon>Gammaproteobacteria</taxon>
        <taxon>Alteromonadales</taxon>
        <taxon>Shewanellaceae</taxon>
        <taxon>Shewanella</taxon>
    </lineage>
</organism>
<dbReference type="Proteomes" id="UP000002350">
    <property type="component" value="Chromosome"/>
</dbReference>
<dbReference type="InterPro" id="IPR025110">
    <property type="entry name" value="AMP-bd_C"/>
</dbReference>
<dbReference type="HOGENOM" id="CLU_000022_59_7_6"/>
<dbReference type="GO" id="GO:0031956">
    <property type="term" value="F:medium-chain fatty acid-CoA ligase activity"/>
    <property type="evidence" value="ECO:0007669"/>
    <property type="project" value="TreeGrafter"/>
</dbReference>
<dbReference type="CDD" id="cd05917">
    <property type="entry name" value="FACL_like_2"/>
    <property type="match status" value="1"/>
</dbReference>
<evidence type="ECO:0000256" key="2">
    <source>
        <dbReference type="ARBA" id="ARBA00022598"/>
    </source>
</evidence>
<evidence type="ECO:0000259" key="4">
    <source>
        <dbReference type="Pfam" id="PF13193"/>
    </source>
</evidence>
<sequence>MQGGVMLDIVDLKLAGSSSQRDSSVLSISEFSGPIDMPLASQTIGAYFEDIANRYPDNLAVVVQHQGIRWSYSEYQQHIDELAIGLLELGIKPGDRVGIWSPNNIEWCLTQFATAKIGAIMVCINPAYRPEELKYALTNVACSAIICAEKFKSSHYLEMLYQLAPELLTCEPGKLASAALPELKSVIRMGDDLSAGMFNFNHIKRPLIDNDRAILDSLAATLSPSDAINIQYTSGTTGSPKGATLTHHNILNNGLLVAEAMKLTSDDKLCIPVPLYHCFGMVLGNLVCIAKGAAAVFPGESFEPQATLTAVETERCTGLHGVPTMFIAMLELDGFKQFDLSSLRTGIMAGATCPEEVMRRVQDLMYMQEVLIGYGQTETSPINHITEIDAALIKRVTTVGRAMAHTQVKIIDESGDTVAINQSGEVCSKGYCVMLGYWNDVEKTQATIDSQGWLHSGDIGEMDDEGYVKIVGRIKDMIIRGGENIYPREIEEKLYSHADVLDAAVFGVQSDKYGEEVCAWIKLRPGCLEIKDEIRHFLTDKIAYFKVPRYIKFVTEYPMTVTGKIQKYKMRDLMYKEVCEDLYKDLHK</sequence>
<evidence type="ECO:0000313" key="6">
    <source>
        <dbReference type="Proteomes" id="UP000002350"/>
    </source>
</evidence>
<proteinExistence type="inferred from homology"/>
<dbReference type="Gene3D" id="3.40.50.12780">
    <property type="entry name" value="N-terminal domain of ligase-like"/>
    <property type="match status" value="1"/>
</dbReference>
<dbReference type="InterPro" id="IPR000873">
    <property type="entry name" value="AMP-dep_synth/lig_dom"/>
</dbReference>
<evidence type="ECO:0000313" key="5">
    <source>
        <dbReference type="EMBL" id="BAJ02097.1"/>
    </source>
</evidence>
<dbReference type="KEGG" id="svo:SVI_2126"/>
<evidence type="ECO:0000256" key="1">
    <source>
        <dbReference type="ARBA" id="ARBA00006432"/>
    </source>
</evidence>
<evidence type="ECO:0000259" key="3">
    <source>
        <dbReference type="Pfam" id="PF00501"/>
    </source>
</evidence>
<protein>
    <submittedName>
        <fullName evidence="5">Long-chain-fatty-acid--CoA ligase, putative</fullName>
    </submittedName>
</protein>